<organism evidence="1 2">
    <name type="scientific">Aquamicrobium defluvii</name>
    <dbReference type="NCBI Taxonomy" id="69279"/>
    <lineage>
        <taxon>Bacteria</taxon>
        <taxon>Pseudomonadati</taxon>
        <taxon>Pseudomonadota</taxon>
        <taxon>Alphaproteobacteria</taxon>
        <taxon>Hyphomicrobiales</taxon>
        <taxon>Phyllobacteriaceae</taxon>
        <taxon>Aquamicrobium</taxon>
    </lineage>
</organism>
<evidence type="ECO:0000313" key="1">
    <source>
        <dbReference type="EMBL" id="EXL09270.1"/>
    </source>
</evidence>
<gene>
    <name evidence="1" type="ORF">BG36_22965</name>
</gene>
<accession>A0A011VLG8</accession>
<dbReference type="Proteomes" id="UP000019849">
    <property type="component" value="Unassembled WGS sequence"/>
</dbReference>
<proteinExistence type="predicted"/>
<dbReference type="STRING" id="69279.BG36_22965"/>
<name>A0A011VLG8_9HYPH</name>
<protein>
    <submittedName>
        <fullName evidence="1">Uncharacterized protein</fullName>
    </submittedName>
</protein>
<reference evidence="1 2" key="1">
    <citation type="submission" date="2014-02" db="EMBL/GenBank/DDBJ databases">
        <title>Aquamicrobium defluvii Genome sequencing.</title>
        <authorList>
            <person name="Wang X."/>
        </authorList>
    </citation>
    <scope>NUCLEOTIDE SEQUENCE [LARGE SCALE GENOMIC DNA]</scope>
    <source>
        <strain evidence="1 2">W13Z1</strain>
    </source>
</reference>
<evidence type="ECO:0000313" key="2">
    <source>
        <dbReference type="Proteomes" id="UP000019849"/>
    </source>
</evidence>
<comment type="caution">
    <text evidence="1">The sequence shown here is derived from an EMBL/GenBank/DDBJ whole genome shotgun (WGS) entry which is preliminary data.</text>
</comment>
<dbReference type="HOGENOM" id="CLU_2476604_0_0_5"/>
<dbReference type="EMBL" id="JENY01000008">
    <property type="protein sequence ID" value="EXL09270.1"/>
    <property type="molecule type" value="Genomic_DNA"/>
</dbReference>
<dbReference type="AlphaFoldDB" id="A0A011VLG8"/>
<dbReference type="PATRIC" id="fig|69279.3.peg.1517"/>
<sequence>MRADMDAGTVRLEISALFPSGKMRRAPGTVWQKAFPQAEKPDFNTGITSLLIVLVPPMLVPGSRPGGLCLRVMISILPRGCKPQDPE</sequence>